<evidence type="ECO:0000313" key="5">
    <source>
        <dbReference type="EMBL" id="RKP39096.1"/>
    </source>
</evidence>
<comment type="subcellular location">
    <subcellularLocation>
        <location evidence="1">Membrane</location>
    </subcellularLocation>
</comment>
<accession>A0A4P9ZZA1</accession>
<keyword evidence="2 4" id="KW-0472">Membrane</keyword>
<name>A0A4P9ZZA1_9FUNG</name>
<evidence type="ECO:0000313" key="6">
    <source>
        <dbReference type="Proteomes" id="UP000268162"/>
    </source>
</evidence>
<feature type="transmembrane region" description="Helical" evidence="4">
    <location>
        <begin position="40"/>
        <end position="70"/>
    </location>
</feature>
<gene>
    <name evidence="5" type="ORF">BJ085DRAFT_31321</name>
</gene>
<dbReference type="EMBL" id="ML002299">
    <property type="protein sequence ID" value="RKP39096.1"/>
    <property type="molecule type" value="Genomic_DNA"/>
</dbReference>
<dbReference type="GO" id="GO:0016020">
    <property type="term" value="C:membrane"/>
    <property type="evidence" value="ECO:0007669"/>
    <property type="project" value="UniProtKB-SubCell"/>
</dbReference>
<evidence type="ECO:0000256" key="2">
    <source>
        <dbReference type="ARBA" id="ARBA00023136"/>
    </source>
</evidence>
<protein>
    <recommendedName>
        <fullName evidence="7">Late embryogenesis abundant protein LEA-2 subgroup domain-containing protein</fullName>
    </recommendedName>
</protein>
<dbReference type="AlphaFoldDB" id="A0A4P9ZZA1"/>
<evidence type="ECO:0008006" key="7">
    <source>
        <dbReference type="Google" id="ProtNLM"/>
    </source>
</evidence>
<dbReference type="PANTHER" id="PTHR31234">
    <property type="entry name" value="LATE EMBRYOGENESIS ABUNDANT (LEA) HYDROXYPROLINE-RICH GLYCOPROTEIN FAMILY"/>
    <property type="match status" value="1"/>
</dbReference>
<keyword evidence="4" id="KW-1133">Transmembrane helix</keyword>
<sequence length="242" mass="26195">MSFVAEKHPAGGMPTPLPPPPGNPEDPLKKPRKYLRRRRCCCLSCCGCCILITVITLLVVAAALLIFFLVARKPEIKLLGVEAPSDGLPRFAQADGGFVMNMNLLFNVNNPNYIGADLESIDGVGYWPTLPDIPFGNGTLKDLRIPSRSNTTFLFPVTVRYDTTKDPQLIIPQELAQKCGFTGKKEQLKINYSVTVKVRVLAVVTVTPSFDDSASFDCPVPDLSSLLSTGLGTLVGTLSAIL</sequence>
<keyword evidence="4" id="KW-0812">Transmembrane</keyword>
<dbReference type="SUPFAM" id="SSF117070">
    <property type="entry name" value="LEA14-like"/>
    <property type="match status" value="1"/>
</dbReference>
<feature type="compositionally biased region" description="Pro residues" evidence="3">
    <location>
        <begin position="15"/>
        <end position="24"/>
    </location>
</feature>
<organism evidence="5 6">
    <name type="scientific">Dimargaris cristalligena</name>
    <dbReference type="NCBI Taxonomy" id="215637"/>
    <lineage>
        <taxon>Eukaryota</taxon>
        <taxon>Fungi</taxon>
        <taxon>Fungi incertae sedis</taxon>
        <taxon>Zoopagomycota</taxon>
        <taxon>Kickxellomycotina</taxon>
        <taxon>Dimargaritomycetes</taxon>
        <taxon>Dimargaritales</taxon>
        <taxon>Dimargaritaceae</taxon>
        <taxon>Dimargaris</taxon>
    </lineage>
</organism>
<evidence type="ECO:0000256" key="1">
    <source>
        <dbReference type="ARBA" id="ARBA00004370"/>
    </source>
</evidence>
<dbReference type="OrthoDB" id="20273at2759"/>
<feature type="region of interest" description="Disordered" evidence="3">
    <location>
        <begin position="1"/>
        <end position="29"/>
    </location>
</feature>
<dbReference type="GO" id="GO:0098542">
    <property type="term" value="P:defense response to other organism"/>
    <property type="evidence" value="ECO:0007669"/>
    <property type="project" value="InterPro"/>
</dbReference>
<dbReference type="InterPro" id="IPR044839">
    <property type="entry name" value="NDR1-like"/>
</dbReference>
<dbReference type="Gene3D" id="2.60.40.1820">
    <property type="match status" value="1"/>
</dbReference>
<evidence type="ECO:0000256" key="4">
    <source>
        <dbReference type="SAM" id="Phobius"/>
    </source>
</evidence>
<keyword evidence="6" id="KW-1185">Reference proteome</keyword>
<dbReference type="STRING" id="215637.A0A4P9ZZA1"/>
<reference evidence="6" key="1">
    <citation type="journal article" date="2018" name="Nat. Microbiol.">
        <title>Leveraging single-cell genomics to expand the fungal tree of life.</title>
        <authorList>
            <person name="Ahrendt S.R."/>
            <person name="Quandt C.A."/>
            <person name="Ciobanu D."/>
            <person name="Clum A."/>
            <person name="Salamov A."/>
            <person name="Andreopoulos B."/>
            <person name="Cheng J.F."/>
            <person name="Woyke T."/>
            <person name="Pelin A."/>
            <person name="Henrissat B."/>
            <person name="Reynolds N.K."/>
            <person name="Benny G.L."/>
            <person name="Smith M.E."/>
            <person name="James T.Y."/>
            <person name="Grigoriev I.V."/>
        </authorList>
    </citation>
    <scope>NUCLEOTIDE SEQUENCE [LARGE SCALE GENOMIC DNA]</scope>
    <source>
        <strain evidence="6">RSA 468</strain>
    </source>
</reference>
<dbReference type="Proteomes" id="UP000268162">
    <property type="component" value="Unassembled WGS sequence"/>
</dbReference>
<dbReference type="PANTHER" id="PTHR31234:SF2">
    <property type="entry name" value="OS05G0199100 PROTEIN"/>
    <property type="match status" value="1"/>
</dbReference>
<evidence type="ECO:0000256" key="3">
    <source>
        <dbReference type="SAM" id="MobiDB-lite"/>
    </source>
</evidence>
<proteinExistence type="predicted"/>